<name>B7JZV6_RIPO1</name>
<protein>
    <submittedName>
        <fullName evidence="1">Phosphonate C-P lyase system protein PhnH</fullName>
    </submittedName>
</protein>
<dbReference type="GO" id="GO:0019634">
    <property type="term" value="P:organic phosphonate metabolic process"/>
    <property type="evidence" value="ECO:0007669"/>
    <property type="project" value="InterPro"/>
</dbReference>
<dbReference type="STRING" id="41431.PCC8801_0973"/>
<dbReference type="Gene3D" id="3.40.50.11310">
    <property type="entry name" value="Bacterial phosphonate metabolism protein PhnH"/>
    <property type="match status" value="1"/>
</dbReference>
<accession>B7JZV6</accession>
<dbReference type="EMBL" id="CP001287">
    <property type="protein sequence ID" value="ACK65049.1"/>
    <property type="molecule type" value="Genomic_DNA"/>
</dbReference>
<dbReference type="Pfam" id="PF05845">
    <property type="entry name" value="PhnH"/>
    <property type="match status" value="1"/>
</dbReference>
<proteinExistence type="predicted"/>
<organism evidence="1 2">
    <name type="scientific">Rippkaea orientalis (strain PCC 8801 / RF-1)</name>
    <name type="common">Cyanothece sp. (strain PCC 8801)</name>
    <dbReference type="NCBI Taxonomy" id="41431"/>
    <lineage>
        <taxon>Bacteria</taxon>
        <taxon>Bacillati</taxon>
        <taxon>Cyanobacteriota</taxon>
        <taxon>Cyanophyceae</taxon>
        <taxon>Oscillatoriophycideae</taxon>
        <taxon>Chroococcales</taxon>
        <taxon>Aphanothecaceae</taxon>
        <taxon>Rippkaea</taxon>
        <taxon>Rippkaea orientalis</taxon>
    </lineage>
</organism>
<dbReference type="InterPro" id="IPR008772">
    <property type="entry name" value="Phosphonate_metab_PhnH"/>
</dbReference>
<dbReference type="NCBIfam" id="TIGR03292">
    <property type="entry name" value="PhnH_redo"/>
    <property type="match status" value="1"/>
</dbReference>
<sequence length="185" mass="20717">MLTIESIWQAKSQQKIFMALLNCMALPGKIVDLKDNLGSYSALLGVLATLLDNTVTWSDEDELVNHRDRTLLATPLVPSNKAQFIVKNATIAPNNHFSPYLGELTSPEQGATLILQGNHLGKGNLKLQLSGPGIENTLTISLDQFDPEWFKQRYLWNKHFPLGVDMILVDQTQILALPRTTHLEW</sequence>
<dbReference type="AlphaFoldDB" id="B7JZV6"/>
<dbReference type="KEGG" id="cyp:PCC8801_0973"/>
<dbReference type="InterPro" id="IPR038058">
    <property type="entry name" value="PhnH-like_sp"/>
</dbReference>
<keyword evidence="2" id="KW-1185">Reference proteome</keyword>
<dbReference type="HOGENOM" id="CLU_115317_0_0_3"/>
<gene>
    <name evidence="1" type="ordered locus">PCC8801_0973</name>
</gene>
<dbReference type="GO" id="GO:0016829">
    <property type="term" value="F:lyase activity"/>
    <property type="evidence" value="ECO:0007669"/>
    <property type="project" value="UniProtKB-KW"/>
</dbReference>
<dbReference type="eggNOG" id="COG3625">
    <property type="taxonomic scope" value="Bacteria"/>
</dbReference>
<evidence type="ECO:0000313" key="1">
    <source>
        <dbReference type="EMBL" id="ACK65049.1"/>
    </source>
</evidence>
<evidence type="ECO:0000313" key="2">
    <source>
        <dbReference type="Proteomes" id="UP000008204"/>
    </source>
</evidence>
<dbReference type="RefSeq" id="WP_012594324.1">
    <property type="nucleotide sequence ID" value="NC_011726.1"/>
</dbReference>
<keyword evidence="1" id="KW-0456">Lyase</keyword>
<reference evidence="2" key="1">
    <citation type="journal article" date="2011" name="MBio">
        <title>Novel metabolic attributes of the genus Cyanothece, comprising a group of unicellular nitrogen-fixing Cyanobacteria.</title>
        <authorList>
            <person name="Bandyopadhyay A."/>
            <person name="Elvitigala T."/>
            <person name="Welsh E."/>
            <person name="Stockel J."/>
            <person name="Liberton M."/>
            <person name="Min H."/>
            <person name="Sherman L.A."/>
            <person name="Pakrasi H.B."/>
        </authorList>
    </citation>
    <scope>NUCLEOTIDE SEQUENCE [LARGE SCALE GENOMIC DNA]</scope>
    <source>
        <strain evidence="2">PCC 8801</strain>
    </source>
</reference>
<dbReference type="PIRSF" id="PIRSF020680">
    <property type="entry name" value="PhnH"/>
    <property type="match status" value="1"/>
</dbReference>
<dbReference type="OrthoDB" id="154477at2"/>
<dbReference type="Proteomes" id="UP000008204">
    <property type="component" value="Chromosome"/>
</dbReference>
<dbReference type="SUPFAM" id="SSF159709">
    <property type="entry name" value="PhnH-like"/>
    <property type="match status" value="1"/>
</dbReference>